<feature type="compositionally biased region" description="Basic and acidic residues" evidence="5">
    <location>
        <begin position="471"/>
        <end position="485"/>
    </location>
</feature>
<evidence type="ECO:0000256" key="3">
    <source>
        <dbReference type="ARBA" id="ARBA00023054"/>
    </source>
</evidence>
<keyword evidence="6" id="KW-0812">Transmembrane</keyword>
<keyword evidence="6" id="KW-0472">Membrane</keyword>
<evidence type="ECO:0000256" key="1">
    <source>
        <dbReference type="ARBA" id="ARBA00022468"/>
    </source>
</evidence>
<dbReference type="SMART" id="SM00324">
    <property type="entry name" value="RhoGAP"/>
    <property type="match status" value="1"/>
</dbReference>
<dbReference type="PANTHER" id="PTHR15228">
    <property type="entry name" value="SPERMATHECAL PHYSIOLOGY VARIANT"/>
    <property type="match status" value="1"/>
</dbReference>
<keyword evidence="10" id="KW-1185">Reference proteome</keyword>
<evidence type="ECO:0000313" key="9">
    <source>
        <dbReference type="Ensembl" id="ENSOMYP00000022312.2"/>
    </source>
</evidence>
<evidence type="ECO:0000256" key="4">
    <source>
        <dbReference type="SAM" id="Coils"/>
    </source>
</evidence>
<dbReference type="PROSITE" id="PS50003">
    <property type="entry name" value="PH_DOMAIN"/>
    <property type="match status" value="1"/>
</dbReference>
<dbReference type="Gene3D" id="2.30.29.30">
    <property type="entry name" value="Pleckstrin-homology domain (PH domain)/Phosphotyrosine-binding domain (PTB)"/>
    <property type="match status" value="1"/>
</dbReference>
<dbReference type="GO" id="GO:0005925">
    <property type="term" value="C:focal adhesion"/>
    <property type="evidence" value="ECO:0007669"/>
    <property type="project" value="TreeGrafter"/>
</dbReference>
<feature type="coiled-coil region" evidence="4">
    <location>
        <begin position="756"/>
        <end position="832"/>
    </location>
</feature>
<feature type="domain" description="PH" evidence="7">
    <location>
        <begin position="27"/>
        <end position="134"/>
    </location>
</feature>
<dbReference type="InterPro" id="IPR051025">
    <property type="entry name" value="RhoGAP"/>
</dbReference>
<accession>A0A8C7PFN4</accession>
<dbReference type="SUPFAM" id="SSF50729">
    <property type="entry name" value="PH domain-like"/>
    <property type="match status" value="1"/>
</dbReference>
<feature type="domain" description="Rho-GAP" evidence="8">
    <location>
        <begin position="200"/>
        <end position="397"/>
    </location>
</feature>
<keyword evidence="1" id="KW-0343">GTPase activation</keyword>
<proteinExistence type="predicted"/>
<dbReference type="Gene3D" id="1.10.555.10">
    <property type="entry name" value="Rho GTPase activation protein"/>
    <property type="match status" value="1"/>
</dbReference>
<dbReference type="Pfam" id="PF00620">
    <property type="entry name" value="RhoGAP"/>
    <property type="match status" value="1"/>
</dbReference>
<feature type="compositionally biased region" description="Basic and acidic residues" evidence="5">
    <location>
        <begin position="494"/>
        <end position="507"/>
    </location>
</feature>
<evidence type="ECO:0000256" key="2">
    <source>
        <dbReference type="ARBA" id="ARBA00022553"/>
    </source>
</evidence>
<name>A0A8C7PFN4_ONCMY</name>
<sequence>MDRQRRDSARSKSMVLGRCSSPLGQEMTLKAGWLKRQRSIMRNWQLRWFVLHTEALYFYKDQDETKPQGCIILQGSQVSELSANQDEAGRHLFEIGPGSNGEKDRSGLSESFLLMAKSQSDMEEWVRAIRRAIWAPLGGGNTHMHTQTHTCSYTYSNTNTHTDTHTHTHKHVKSCKSKLIVCVCVCSWNLGVIALGIFGQHLEETMQCESGCGSSSKPLVPLLVQQCVCFIHQHGLTEEGLFRMPGQTNHVRELQDAFNCGEKPLFDSNTDVHTVASLLKLYLRELPEPVVPFNKYTEFLSTVQLLAKDQEEGILELGRQLKSLPQVNYNLLRYVCRFLDEVQSHSSQNKMSVQNLATVFGPNIFRPKMEDPQIMMEGSSQVQHLMTVLISEHSRLYQGQAETHREDQSAPSPTPYPRVPPIQRCRVEWLSQEDILPPNPSKDYTSLEQTPNTPSQEPLQPLPTSAVSSLDTDRPGSTPKERTEGDSEGMNGGRTEEKTERKSEGKSGIKLSGGSGADLSPSKQSKSQSSWRSSLKGRSGSGGVRGKLGGSAVDVSTVTGGHWLMNGLTSFRSHRRTASTGERLKESSLCLKETHIDSLLDSYTESSLSLKDSQRSMLKDSSPLHIDSSCSTIVSSCPNIKPSQSVRNSPHSNRLSTYDNVNVTPCSLSLPIGSPSPWTSCEIPLAESTGSEHGTLISGLGSGPSVAGPSIPGDSSSPLELCVSSADWNEGDPGDDITGQRSGVNEGLFSLVTELKEELRRQRISYEIRIQKLEDSCSGLRLQSGRLEEDLGQEKKRLFMLEIQLGNSERARQDAETRNVLLQKEMEELFATLGNLTTGTDTS</sequence>
<dbReference type="InterPro" id="IPR000198">
    <property type="entry name" value="RhoGAP_dom"/>
</dbReference>
<dbReference type="FunFam" id="1.10.555.10:FF:000015">
    <property type="entry name" value="rho GTPase-activating protein 25 isoform X1"/>
    <property type="match status" value="1"/>
</dbReference>
<reference evidence="9" key="1">
    <citation type="submission" date="2020-07" db="EMBL/GenBank/DDBJ databases">
        <title>A long reads based de novo assembly of the rainbow trout Arlee double haploid line genome.</title>
        <authorList>
            <person name="Gao G."/>
            <person name="Palti Y."/>
        </authorList>
    </citation>
    <scope>NUCLEOTIDE SEQUENCE [LARGE SCALE GENOMIC DNA]</scope>
</reference>
<evidence type="ECO:0008006" key="11">
    <source>
        <dbReference type="Google" id="ProtNLM"/>
    </source>
</evidence>
<dbReference type="InterPro" id="IPR001849">
    <property type="entry name" value="PH_domain"/>
</dbReference>
<dbReference type="GeneTree" id="ENSGT00950000183015"/>
<dbReference type="PROSITE" id="PS50238">
    <property type="entry name" value="RHOGAP"/>
    <property type="match status" value="1"/>
</dbReference>
<feature type="compositionally biased region" description="Low complexity" evidence="5">
    <location>
        <begin position="519"/>
        <end position="538"/>
    </location>
</feature>
<protein>
    <recommendedName>
        <fullName evidence="11">Rho GTPase activating protein 22</fullName>
    </recommendedName>
</protein>
<feature type="region of interest" description="Disordered" evidence="5">
    <location>
        <begin position="434"/>
        <end position="550"/>
    </location>
</feature>
<evidence type="ECO:0000256" key="6">
    <source>
        <dbReference type="SAM" id="Phobius"/>
    </source>
</evidence>
<feature type="region of interest" description="Disordered" evidence="5">
    <location>
        <begin position="398"/>
        <end position="420"/>
    </location>
</feature>
<dbReference type="RefSeq" id="XP_036837128.1">
    <property type="nucleotide sequence ID" value="XM_036981233.1"/>
</dbReference>
<organism evidence="9 10">
    <name type="scientific">Oncorhynchus mykiss</name>
    <name type="common">Rainbow trout</name>
    <name type="synonym">Salmo gairdneri</name>
    <dbReference type="NCBI Taxonomy" id="8022"/>
    <lineage>
        <taxon>Eukaryota</taxon>
        <taxon>Metazoa</taxon>
        <taxon>Chordata</taxon>
        <taxon>Craniata</taxon>
        <taxon>Vertebrata</taxon>
        <taxon>Euteleostomi</taxon>
        <taxon>Actinopterygii</taxon>
        <taxon>Neopterygii</taxon>
        <taxon>Teleostei</taxon>
        <taxon>Protacanthopterygii</taxon>
        <taxon>Salmoniformes</taxon>
        <taxon>Salmonidae</taxon>
        <taxon>Salmoninae</taxon>
        <taxon>Oncorhynchus</taxon>
    </lineage>
</organism>
<keyword evidence="6" id="KW-1133">Transmembrane helix</keyword>
<keyword evidence="3 4" id="KW-0175">Coiled coil</keyword>
<dbReference type="Proteomes" id="UP000694395">
    <property type="component" value="Chromosome 1"/>
</dbReference>
<dbReference type="GO" id="GO:0007165">
    <property type="term" value="P:signal transduction"/>
    <property type="evidence" value="ECO:0007669"/>
    <property type="project" value="InterPro"/>
</dbReference>
<feature type="transmembrane region" description="Helical" evidence="6">
    <location>
        <begin position="179"/>
        <end position="198"/>
    </location>
</feature>
<reference evidence="9" key="3">
    <citation type="submission" date="2025-09" db="UniProtKB">
        <authorList>
            <consortium name="Ensembl"/>
        </authorList>
    </citation>
    <scope>IDENTIFICATION</scope>
</reference>
<feature type="compositionally biased region" description="Polar residues" evidence="5">
    <location>
        <begin position="442"/>
        <end position="470"/>
    </location>
</feature>
<evidence type="ECO:0000259" key="8">
    <source>
        <dbReference type="PROSITE" id="PS50238"/>
    </source>
</evidence>
<evidence type="ECO:0000259" key="7">
    <source>
        <dbReference type="PROSITE" id="PS50003"/>
    </source>
</evidence>
<evidence type="ECO:0000256" key="5">
    <source>
        <dbReference type="SAM" id="MobiDB-lite"/>
    </source>
</evidence>
<dbReference type="SUPFAM" id="SSF48350">
    <property type="entry name" value="GTPase activation domain, GAP"/>
    <property type="match status" value="1"/>
</dbReference>
<dbReference type="RefSeq" id="XP_036837135.1">
    <property type="nucleotide sequence ID" value="XM_036981240.1"/>
</dbReference>
<dbReference type="SMART" id="SM00233">
    <property type="entry name" value="PH"/>
    <property type="match status" value="1"/>
</dbReference>
<dbReference type="AlphaFoldDB" id="A0A8C7PFN4"/>
<reference evidence="9" key="2">
    <citation type="submission" date="2025-08" db="UniProtKB">
        <authorList>
            <consortium name="Ensembl"/>
        </authorList>
    </citation>
    <scope>IDENTIFICATION</scope>
</reference>
<dbReference type="Ensembl" id="ENSOMYT00000024468.2">
    <property type="protein sequence ID" value="ENSOMYP00000022312.2"/>
    <property type="gene ID" value="ENSOMYG00000010623.2"/>
</dbReference>
<dbReference type="GO" id="GO:0005096">
    <property type="term" value="F:GTPase activator activity"/>
    <property type="evidence" value="ECO:0007669"/>
    <property type="project" value="UniProtKB-KW"/>
</dbReference>
<dbReference type="PANTHER" id="PTHR15228:SF22">
    <property type="entry name" value="RHO GTPASE-ACTIVATING PROTEIN 22"/>
    <property type="match status" value="1"/>
</dbReference>
<dbReference type="InterPro" id="IPR008936">
    <property type="entry name" value="Rho_GTPase_activation_prot"/>
</dbReference>
<evidence type="ECO:0000313" key="10">
    <source>
        <dbReference type="Proteomes" id="UP000694395"/>
    </source>
</evidence>
<dbReference type="GeneID" id="110525930"/>
<dbReference type="GO" id="GO:0051056">
    <property type="term" value="P:regulation of small GTPase mediated signal transduction"/>
    <property type="evidence" value="ECO:0007669"/>
    <property type="project" value="UniProtKB-ARBA"/>
</dbReference>
<keyword evidence="2" id="KW-0597">Phosphoprotein</keyword>
<dbReference type="Pfam" id="PF00169">
    <property type="entry name" value="PH"/>
    <property type="match status" value="1"/>
</dbReference>
<feature type="compositionally biased region" description="Gly residues" evidence="5">
    <location>
        <begin position="539"/>
        <end position="549"/>
    </location>
</feature>
<dbReference type="InterPro" id="IPR011993">
    <property type="entry name" value="PH-like_dom_sf"/>
</dbReference>